<sequence length="94" mass="11555">MYSETQETIEARFFFSKILLTLMPSNYFTCYVNFQNLLIEDFFYLTNPEKINFFKRNYLTCKKNKIISRSIKMILIYQKIRLRKNAFFFVDTKK</sequence>
<comment type="caution">
    <text evidence="1">The sequence shown here is derived from an EMBL/GenBank/DDBJ whole genome shotgun (WGS) entry which is preliminary data.</text>
</comment>
<organism evidence="1 2">
    <name type="scientific">Brachionus plicatilis</name>
    <name type="common">Marine rotifer</name>
    <name type="synonym">Brachionus muelleri</name>
    <dbReference type="NCBI Taxonomy" id="10195"/>
    <lineage>
        <taxon>Eukaryota</taxon>
        <taxon>Metazoa</taxon>
        <taxon>Spiralia</taxon>
        <taxon>Gnathifera</taxon>
        <taxon>Rotifera</taxon>
        <taxon>Eurotatoria</taxon>
        <taxon>Monogononta</taxon>
        <taxon>Pseudotrocha</taxon>
        <taxon>Ploima</taxon>
        <taxon>Brachionidae</taxon>
        <taxon>Brachionus</taxon>
    </lineage>
</organism>
<dbReference type="AlphaFoldDB" id="A0A3M7REZ4"/>
<gene>
    <name evidence="1" type="ORF">BpHYR1_025704</name>
</gene>
<protein>
    <submittedName>
        <fullName evidence="1">Uncharacterized protein</fullName>
    </submittedName>
</protein>
<keyword evidence="2" id="KW-1185">Reference proteome</keyword>
<evidence type="ECO:0000313" key="2">
    <source>
        <dbReference type="Proteomes" id="UP000276133"/>
    </source>
</evidence>
<reference evidence="1 2" key="1">
    <citation type="journal article" date="2018" name="Sci. Rep.">
        <title>Genomic signatures of local adaptation to the degree of environmental predictability in rotifers.</title>
        <authorList>
            <person name="Franch-Gras L."/>
            <person name="Hahn C."/>
            <person name="Garcia-Roger E.M."/>
            <person name="Carmona M.J."/>
            <person name="Serra M."/>
            <person name="Gomez A."/>
        </authorList>
    </citation>
    <scope>NUCLEOTIDE SEQUENCE [LARGE SCALE GENOMIC DNA]</scope>
    <source>
        <strain evidence="1">HYR1</strain>
    </source>
</reference>
<accession>A0A3M7REZ4</accession>
<dbReference type="Proteomes" id="UP000276133">
    <property type="component" value="Unassembled WGS sequence"/>
</dbReference>
<name>A0A3M7REZ4_BRAPC</name>
<proteinExistence type="predicted"/>
<dbReference type="EMBL" id="REGN01003533">
    <property type="protein sequence ID" value="RNA22116.1"/>
    <property type="molecule type" value="Genomic_DNA"/>
</dbReference>
<evidence type="ECO:0000313" key="1">
    <source>
        <dbReference type="EMBL" id="RNA22116.1"/>
    </source>
</evidence>